<evidence type="ECO:0000256" key="1">
    <source>
        <dbReference type="SAM" id="MobiDB-lite"/>
    </source>
</evidence>
<accession>A0ABQ3DAQ6</accession>
<reference evidence="3" key="1">
    <citation type="journal article" date="2019" name="Int. J. Syst. Evol. Microbiol.">
        <title>The Global Catalogue of Microorganisms (GCM) 10K type strain sequencing project: providing services to taxonomists for standard genome sequencing and annotation.</title>
        <authorList>
            <consortium name="The Broad Institute Genomics Platform"/>
            <consortium name="The Broad Institute Genome Sequencing Center for Infectious Disease"/>
            <person name="Wu L."/>
            <person name="Ma J."/>
        </authorList>
    </citation>
    <scope>NUCLEOTIDE SEQUENCE [LARGE SCALE GENOMIC DNA]</scope>
    <source>
        <strain evidence="3">JCM 4733</strain>
    </source>
</reference>
<protein>
    <recommendedName>
        <fullName evidence="4">Peptidoglycan binding-like domain-containing protein</fullName>
    </recommendedName>
</protein>
<organism evidence="2 3">
    <name type="scientific">Streptomyces canarius</name>
    <dbReference type="NCBI Taxonomy" id="285453"/>
    <lineage>
        <taxon>Bacteria</taxon>
        <taxon>Bacillati</taxon>
        <taxon>Actinomycetota</taxon>
        <taxon>Actinomycetes</taxon>
        <taxon>Kitasatosporales</taxon>
        <taxon>Streptomycetaceae</taxon>
        <taxon>Streptomyces</taxon>
    </lineage>
</organism>
<evidence type="ECO:0000313" key="3">
    <source>
        <dbReference type="Proteomes" id="UP000653644"/>
    </source>
</evidence>
<evidence type="ECO:0008006" key="4">
    <source>
        <dbReference type="Google" id="ProtNLM"/>
    </source>
</evidence>
<dbReference type="Proteomes" id="UP000653644">
    <property type="component" value="Unassembled WGS sequence"/>
</dbReference>
<proteinExistence type="predicted"/>
<gene>
    <name evidence="2" type="ORF">GCM10010345_87550</name>
</gene>
<name>A0ABQ3DAQ6_9ACTN</name>
<dbReference type="EMBL" id="BMVN01000076">
    <property type="protein sequence ID" value="GHA70839.1"/>
    <property type="molecule type" value="Genomic_DNA"/>
</dbReference>
<comment type="caution">
    <text evidence="2">The sequence shown here is derived from an EMBL/GenBank/DDBJ whole genome shotgun (WGS) entry which is preliminary data.</text>
</comment>
<evidence type="ECO:0000313" key="2">
    <source>
        <dbReference type="EMBL" id="GHA70839.1"/>
    </source>
</evidence>
<sequence>MTRLAADFDTPNSGASCRNVRLVRQYAATSTTRSASGSPHGRPRLGVSAPSLRNWVTSLLKARGLSPVNGAIQDGSAAVITPAIRRSFQLPTPLATTILGYEQARGARWG</sequence>
<feature type="region of interest" description="Disordered" evidence="1">
    <location>
        <begin position="28"/>
        <end position="47"/>
    </location>
</feature>
<keyword evidence="3" id="KW-1185">Reference proteome</keyword>